<reference evidence="2 3" key="1">
    <citation type="submission" date="2021-06" db="EMBL/GenBank/DDBJ databases">
        <authorList>
            <person name="Grouzdev D.S."/>
            <person name="Koziaeva V."/>
        </authorList>
    </citation>
    <scope>NUCLEOTIDE SEQUENCE [LARGE SCALE GENOMIC DNA]</scope>
    <source>
        <strain evidence="2 3">22</strain>
    </source>
</reference>
<keyword evidence="3" id="KW-1185">Reference proteome</keyword>
<sequence>MMRPTAATEDDSQETTMAGPVQNQPPVHQPIGVGVGVVPQDQHVVGQQGVGQQGVGEMGGHQVEGGQAQPRATSSLKTVWMDVKHFFTSLLGSRVSTPSPLAVTNGPQATDNALHELTRSKPSEPLIYLALAEWIGHNPFPQDASRDGLRQEVQAQFGDKLDDMSDMQLFRLYRTLQNNPSLVQDLGQNGSAYVMSKVDDMNDPGAMGIMQACGKVNDMGGVVTELAAMVKDRLEGRGYETPHINGTGPTPFMDRFTENAVMNSGDLVAALRDTVLQNEAEKSRVIVGSLEVAGLRDEQSGIQRSHGRPRDATTALEDPFFDDPYKGTGIDGEKMIDFFGKHFDVCSSPEFWSHFGAKTNQDNFGSAMALACLSKIAGNGEVTPQDLEDLRKALSPPDDNVKPLAQLPVNLIGTASDERMKMLSQLVFDRYFAMGSPFELNLEPQFAETGMVRDTFADPTKTGQERFDALTTAFTQMQGRQRFPMASLTDPLRGIAG</sequence>
<comment type="caution">
    <text evidence="2">The sequence shown here is derived from an EMBL/GenBank/DDBJ whole genome shotgun (WGS) entry which is preliminary data.</text>
</comment>
<feature type="region of interest" description="Disordered" evidence="1">
    <location>
        <begin position="1"/>
        <end position="29"/>
    </location>
</feature>
<name>A0A947D641_9HYPH</name>
<evidence type="ECO:0000313" key="3">
    <source>
        <dbReference type="Proteomes" id="UP000766595"/>
    </source>
</evidence>
<dbReference type="AlphaFoldDB" id="A0A947D641"/>
<protein>
    <submittedName>
        <fullName evidence="2">Uncharacterized protein</fullName>
    </submittedName>
</protein>
<accession>A0A947D641</accession>
<proteinExistence type="predicted"/>
<organism evidence="2 3">
    <name type="scientific">Prosthecodimorpha staleyi</name>
    <dbReference type="NCBI Taxonomy" id="2840188"/>
    <lineage>
        <taxon>Bacteria</taxon>
        <taxon>Pseudomonadati</taxon>
        <taxon>Pseudomonadota</taxon>
        <taxon>Alphaproteobacteria</taxon>
        <taxon>Hyphomicrobiales</taxon>
        <taxon>Ancalomicrobiaceae</taxon>
        <taxon>Prosthecodimorpha</taxon>
    </lineage>
</organism>
<dbReference type="RefSeq" id="WP_261969970.1">
    <property type="nucleotide sequence ID" value="NZ_JAHHZF010000009.1"/>
</dbReference>
<dbReference type="Proteomes" id="UP000766595">
    <property type="component" value="Unassembled WGS sequence"/>
</dbReference>
<evidence type="ECO:0000313" key="2">
    <source>
        <dbReference type="EMBL" id="MBT9291430.1"/>
    </source>
</evidence>
<dbReference type="EMBL" id="JAHHZF010000009">
    <property type="protein sequence ID" value="MBT9291430.1"/>
    <property type="molecule type" value="Genomic_DNA"/>
</dbReference>
<gene>
    <name evidence="2" type="ORF">KL771_18330</name>
</gene>
<evidence type="ECO:0000256" key="1">
    <source>
        <dbReference type="SAM" id="MobiDB-lite"/>
    </source>
</evidence>